<dbReference type="InterPro" id="IPR050833">
    <property type="entry name" value="Poly_Biosynth_Transport"/>
</dbReference>
<feature type="transmembrane region" description="Helical" evidence="7">
    <location>
        <begin position="324"/>
        <end position="348"/>
    </location>
</feature>
<feature type="transmembrane region" description="Helical" evidence="7">
    <location>
        <begin position="252"/>
        <end position="271"/>
    </location>
</feature>
<feature type="transmembrane region" description="Helical" evidence="7">
    <location>
        <begin position="112"/>
        <end position="132"/>
    </location>
</feature>
<feature type="transmembrane region" description="Helical" evidence="7">
    <location>
        <begin position="418"/>
        <end position="436"/>
    </location>
</feature>
<dbReference type="OrthoDB" id="8538786at2"/>
<accession>A0A2T1KA91</accession>
<feature type="transmembrane region" description="Helical" evidence="7">
    <location>
        <begin position="384"/>
        <end position="406"/>
    </location>
</feature>
<dbReference type="PANTHER" id="PTHR30250:SF10">
    <property type="entry name" value="LIPOPOLYSACCHARIDE BIOSYNTHESIS PROTEIN WZXC"/>
    <property type="match status" value="1"/>
</dbReference>
<proteinExistence type="inferred from homology"/>
<gene>
    <name evidence="8" type="ORF">C7H08_15250</name>
</gene>
<comment type="caution">
    <text evidence="8">The sequence shown here is derived from an EMBL/GenBank/DDBJ whole genome shotgun (WGS) entry which is preliminary data.</text>
</comment>
<evidence type="ECO:0000256" key="7">
    <source>
        <dbReference type="SAM" id="Phobius"/>
    </source>
</evidence>
<comment type="similarity">
    <text evidence="2">Belongs to the polysaccharide synthase family.</text>
</comment>
<dbReference type="Pfam" id="PF13440">
    <property type="entry name" value="Polysacc_synt_3"/>
    <property type="match status" value="1"/>
</dbReference>
<feature type="transmembrane region" description="Helical" evidence="7">
    <location>
        <begin position="20"/>
        <end position="38"/>
    </location>
</feature>
<feature type="transmembrane region" description="Helical" evidence="7">
    <location>
        <begin position="204"/>
        <end position="221"/>
    </location>
</feature>
<keyword evidence="3" id="KW-1003">Cell membrane</keyword>
<keyword evidence="9" id="KW-1185">Reference proteome</keyword>
<name>A0A2T1KA91_9GAMM</name>
<feature type="transmembrane region" description="Helical" evidence="7">
    <location>
        <begin position="144"/>
        <end position="164"/>
    </location>
</feature>
<organism evidence="8 9">
    <name type="scientific">Marinobacter halophilus</name>
    <dbReference type="NCBI Taxonomy" id="1323740"/>
    <lineage>
        <taxon>Bacteria</taxon>
        <taxon>Pseudomonadati</taxon>
        <taxon>Pseudomonadota</taxon>
        <taxon>Gammaproteobacteria</taxon>
        <taxon>Pseudomonadales</taxon>
        <taxon>Marinobacteraceae</taxon>
        <taxon>Marinobacter</taxon>
    </lineage>
</organism>
<evidence type="ECO:0000256" key="6">
    <source>
        <dbReference type="ARBA" id="ARBA00023136"/>
    </source>
</evidence>
<evidence type="ECO:0000313" key="9">
    <source>
        <dbReference type="Proteomes" id="UP000238385"/>
    </source>
</evidence>
<protein>
    <submittedName>
        <fullName evidence="8">Uncharacterized protein</fullName>
    </submittedName>
</protein>
<dbReference type="AlphaFoldDB" id="A0A2T1KA91"/>
<evidence type="ECO:0000256" key="1">
    <source>
        <dbReference type="ARBA" id="ARBA00004651"/>
    </source>
</evidence>
<sequence length="482" mass="51896">MSEFQSRVVKALSWTAGGRIVSQVISMGFGIALARMLTPDDFGLIAMMMVFTGFAGLLTDVGLGSALVQRKDITELHYNTVFWTNLGLGAGLTGLILFFSPSIAAFYGREELAVVGYILSINFLLGAAALVPRQRLVKDLTFKVIALADLLGMIVAGISAIVMVKAGYGFWALAWQAVILRAVATLYIWGVARWVPALVFSKRALGELFGFSFYVFATRMIRYATQRADKLLAGRFLGGDAVGLLDKAQSMMLFPLQNVSHVMGSVMFPALSLIQNDRDHVRSVYMRCTQAIALLTFPMMAGMFAVAESFVFGVLGDQWGDLVGVLRILCIAGIATSIVTVTGSVYLSQGKAKLQFKVNLLTRPIALLGVAAGIPWGIEGIAVGATAATLINSAITLSVAGSLIGLPLRDLLGSLVKTLVAALLMGFVIVATEPMLSDLHALLRFFVQIFEGVLVYIILAVVLRIRAMKDVWQLLKDRRAAA</sequence>
<feature type="transmembrane region" description="Helical" evidence="7">
    <location>
        <begin position="170"/>
        <end position="192"/>
    </location>
</feature>
<keyword evidence="4 7" id="KW-0812">Transmembrane</keyword>
<feature type="transmembrane region" description="Helical" evidence="7">
    <location>
        <begin position="80"/>
        <end position="100"/>
    </location>
</feature>
<evidence type="ECO:0000256" key="3">
    <source>
        <dbReference type="ARBA" id="ARBA00022475"/>
    </source>
</evidence>
<dbReference type="Proteomes" id="UP000238385">
    <property type="component" value="Unassembled WGS sequence"/>
</dbReference>
<evidence type="ECO:0000256" key="4">
    <source>
        <dbReference type="ARBA" id="ARBA00022692"/>
    </source>
</evidence>
<feature type="transmembrane region" description="Helical" evidence="7">
    <location>
        <begin position="360"/>
        <end position="378"/>
    </location>
</feature>
<feature type="transmembrane region" description="Helical" evidence="7">
    <location>
        <begin position="44"/>
        <end position="68"/>
    </location>
</feature>
<keyword evidence="6 7" id="KW-0472">Membrane</keyword>
<evidence type="ECO:0000313" key="8">
    <source>
        <dbReference type="EMBL" id="PSF06462.1"/>
    </source>
</evidence>
<feature type="transmembrane region" description="Helical" evidence="7">
    <location>
        <begin position="292"/>
        <end position="312"/>
    </location>
</feature>
<feature type="transmembrane region" description="Helical" evidence="7">
    <location>
        <begin position="442"/>
        <end position="463"/>
    </location>
</feature>
<dbReference type="PANTHER" id="PTHR30250">
    <property type="entry name" value="PST FAMILY PREDICTED COLANIC ACID TRANSPORTER"/>
    <property type="match status" value="1"/>
</dbReference>
<evidence type="ECO:0000256" key="5">
    <source>
        <dbReference type="ARBA" id="ARBA00022989"/>
    </source>
</evidence>
<dbReference type="CDD" id="cd13127">
    <property type="entry name" value="MATE_tuaB_like"/>
    <property type="match status" value="1"/>
</dbReference>
<dbReference type="RefSeq" id="WP_106673093.1">
    <property type="nucleotide sequence ID" value="NZ_BMFE01000002.1"/>
</dbReference>
<comment type="subcellular location">
    <subcellularLocation>
        <location evidence="1">Cell membrane</location>
        <topology evidence="1">Multi-pass membrane protein</topology>
    </subcellularLocation>
</comment>
<dbReference type="EMBL" id="PXNN01000017">
    <property type="protein sequence ID" value="PSF06462.1"/>
    <property type="molecule type" value="Genomic_DNA"/>
</dbReference>
<evidence type="ECO:0000256" key="2">
    <source>
        <dbReference type="ARBA" id="ARBA00007430"/>
    </source>
</evidence>
<keyword evidence="5 7" id="KW-1133">Transmembrane helix</keyword>
<reference evidence="8 9" key="1">
    <citation type="submission" date="2018-03" db="EMBL/GenBank/DDBJ databases">
        <title>Marinobacter brunus sp. nov., a marine bacterium of Gamma-proteobacteria isolated from the surface seawater of the South China Sea.</title>
        <authorList>
            <person name="Cheng H."/>
            <person name="Wu Y.-H."/>
            <person name="Xamxidin M."/>
            <person name="Xu X.-W."/>
        </authorList>
    </citation>
    <scope>NUCLEOTIDE SEQUENCE [LARGE SCALE GENOMIC DNA]</scope>
    <source>
        <strain evidence="8 9">JCM 30472</strain>
    </source>
</reference>
<dbReference type="GO" id="GO:0005886">
    <property type="term" value="C:plasma membrane"/>
    <property type="evidence" value="ECO:0007669"/>
    <property type="project" value="UniProtKB-SubCell"/>
</dbReference>